<dbReference type="OrthoDB" id="4368450at2759"/>
<accession>A0A0M8NU22</accession>
<proteinExistence type="predicted"/>
<organism evidence="2 3">
    <name type="scientific">Penicillium nordicum</name>
    <dbReference type="NCBI Taxonomy" id="229535"/>
    <lineage>
        <taxon>Eukaryota</taxon>
        <taxon>Fungi</taxon>
        <taxon>Dikarya</taxon>
        <taxon>Ascomycota</taxon>
        <taxon>Pezizomycotina</taxon>
        <taxon>Eurotiomycetes</taxon>
        <taxon>Eurotiomycetidae</taxon>
        <taxon>Eurotiales</taxon>
        <taxon>Aspergillaceae</taxon>
        <taxon>Penicillium</taxon>
    </lineage>
</organism>
<feature type="compositionally biased region" description="Low complexity" evidence="1">
    <location>
        <begin position="79"/>
        <end position="100"/>
    </location>
</feature>
<dbReference type="AlphaFoldDB" id="A0A0M8NU22"/>
<evidence type="ECO:0000256" key="1">
    <source>
        <dbReference type="SAM" id="MobiDB-lite"/>
    </source>
</evidence>
<sequence length="142" mass="14957">MEGPASPGEASKKKKRNPGFRKMLRSQGVDMPPVVQGGRDPSLPPKRKRDQKQPGKETAKKRKMAVAAPSPVATPSPSPGALLTVSSSSVTVSSPAASPAEFPQPAEEGTGADNMVWDPVDPLGLFDELEGPLDWPSEGLFD</sequence>
<protein>
    <submittedName>
        <fullName evidence="2">Uncharacterized protein</fullName>
    </submittedName>
</protein>
<dbReference type="Proteomes" id="UP000037696">
    <property type="component" value="Unassembled WGS sequence"/>
</dbReference>
<comment type="caution">
    <text evidence="2">The sequence shown here is derived from an EMBL/GenBank/DDBJ whole genome shotgun (WGS) entry which is preliminary data.</text>
</comment>
<feature type="compositionally biased region" description="Basic residues" evidence="1">
    <location>
        <begin position="12"/>
        <end position="24"/>
    </location>
</feature>
<reference evidence="2 3" key="1">
    <citation type="submission" date="2015-08" db="EMBL/GenBank/DDBJ databases">
        <title>Genome sequencing of Penicillium nordicum.</title>
        <authorList>
            <person name="Nguyen H.D."/>
            <person name="Seifert K.A."/>
        </authorList>
    </citation>
    <scope>NUCLEOTIDE SEQUENCE [LARGE SCALE GENOMIC DNA]</scope>
    <source>
        <strain evidence="2 3">DAOMC 185683</strain>
    </source>
</reference>
<name>A0A0M8NU22_9EURO</name>
<evidence type="ECO:0000313" key="3">
    <source>
        <dbReference type="Proteomes" id="UP000037696"/>
    </source>
</evidence>
<gene>
    <name evidence="2" type="ORF">ACN38_g10404</name>
</gene>
<dbReference type="EMBL" id="LHQQ01000235">
    <property type="protein sequence ID" value="KOS38778.1"/>
    <property type="molecule type" value="Genomic_DNA"/>
</dbReference>
<evidence type="ECO:0000313" key="2">
    <source>
        <dbReference type="EMBL" id="KOS38778.1"/>
    </source>
</evidence>
<keyword evidence="3" id="KW-1185">Reference proteome</keyword>
<feature type="region of interest" description="Disordered" evidence="1">
    <location>
        <begin position="1"/>
        <end position="119"/>
    </location>
</feature>